<dbReference type="Pfam" id="PF11951">
    <property type="entry name" value="Fungal_trans_2"/>
    <property type="match status" value="1"/>
</dbReference>
<feature type="binding site" evidence="12">
    <location>
        <position position="221"/>
    </location>
    <ligand>
        <name>Zn(2+)</name>
        <dbReference type="ChEBI" id="CHEBI:29105"/>
        <note>ligand shared between dimeric partners</note>
    </ligand>
</feature>
<dbReference type="InterPro" id="IPR037523">
    <property type="entry name" value="VOC_core"/>
</dbReference>
<evidence type="ECO:0000256" key="5">
    <source>
        <dbReference type="ARBA" id="ARBA00022833"/>
    </source>
</evidence>
<dbReference type="PROSITE" id="PS51819">
    <property type="entry name" value="VOC"/>
    <property type="match status" value="2"/>
</dbReference>
<dbReference type="NCBIfam" id="TIGR00068">
    <property type="entry name" value="glyox_I"/>
    <property type="match status" value="2"/>
</dbReference>
<feature type="domain" description="VOC" evidence="14">
    <location>
        <begin position="1"/>
        <end position="139"/>
    </location>
</feature>
<keyword evidence="6" id="KW-0805">Transcription regulation</keyword>
<dbReference type="InterPro" id="IPR051615">
    <property type="entry name" value="Transcr_Regulatory_Elem"/>
</dbReference>
<dbReference type="Gene3D" id="3.10.180.10">
    <property type="entry name" value="2,3-Dihydroxybiphenyl 1,2-Dioxygenase, domain 1"/>
    <property type="match status" value="2"/>
</dbReference>
<evidence type="ECO:0000256" key="10">
    <source>
        <dbReference type="ARBA" id="ARBA00023242"/>
    </source>
</evidence>
<dbReference type="PANTHER" id="PTHR31313">
    <property type="entry name" value="TY1 ENHANCER ACTIVATOR"/>
    <property type="match status" value="1"/>
</dbReference>
<comment type="similarity">
    <text evidence="2">Belongs to the glyoxalase I family.</text>
</comment>
<dbReference type="InterPro" id="IPR004360">
    <property type="entry name" value="Glyas_Fos-R_dOase_dom"/>
</dbReference>
<evidence type="ECO:0000256" key="2">
    <source>
        <dbReference type="ARBA" id="ARBA00010363"/>
    </source>
</evidence>
<dbReference type="GO" id="GO:0003677">
    <property type="term" value="F:DNA binding"/>
    <property type="evidence" value="ECO:0007669"/>
    <property type="project" value="UniProtKB-KW"/>
</dbReference>
<evidence type="ECO:0000256" key="1">
    <source>
        <dbReference type="ARBA" id="ARBA00005008"/>
    </source>
</evidence>
<feature type="active site" description="Proton donor/acceptor" evidence="11">
    <location>
        <position position="301"/>
    </location>
</feature>
<evidence type="ECO:0000256" key="12">
    <source>
        <dbReference type="PIRSR" id="PIRSR604361-3"/>
    </source>
</evidence>
<comment type="caution">
    <text evidence="15">The sequence shown here is derived from an EMBL/GenBank/DDBJ whole genome shotgun (WGS) entry which is preliminary data.</text>
</comment>
<sequence>MAATDTSKYKLNLEFYKFLGLNQIRQLDFPESNFSLYFLAYDGPSSLSGDRHWTDRNGVLELTHNYGTENDPNYSVVNGNTEPYRGFGHIAISVDNIEAACKRLEDAGYPFQKKLTEGRMKNIAFVKDPDGYWVEIIRRHDEDVGTSTDTSTYRLNHTMLRVKDAQVSLKYYQEVFGMTLLRTVENPDAGFNLYFLGYPGANPSVKEGAKNPVAEWEGLLELTWNYGTEKQEGKVYHDGNSQPQGFGHIFSLIPHVGVSVDDLDAAVARFESLNVNWKKRLTDGKMKNVAFILDPDGYWIEIIQNEALKRSSNCIIIGLALKRSQPAMQQSSEQPKKAPRKHVTTACVPCRESKIRNCQKKGKECKYQHGDDKRKVSLRAATELFSARIDQLCQFIYDHGLEPPPMQPEAEQGMNRVLDTLQIPRGVVRRPGSNKENVPTSRVDAFSSSAKAPDHNPAMPLGRMREPDPGVLPQSSAAPAPHPAMRADPRNTNGLTSGPSALDFSLPTAECLDNIYANMHSPSNSSTERERFVGADSRSVDFLDSVNSGPQQANRLNDEVFDSDSDDEAEREVIEQLSSRMGTLKIAGDGHLRYYGPTSNLNLIDSLPETKQRPGPDTRSVRHDGQDLLNYLRIGQPVDPALEDHLIELYFTWQNPSSYVVDREMYMMARSKWRENLDDTPFYSEVLTNAMLTYVSGMSMRLAFDLGLHVDMTPYVQKENMNAMEAEVRRVAFWGSYVADHFWGFYLGRPFRMNAGDISVLKPASDLSRAKEETWYPYGMADAQARGLSQGLKNPSELISRQFAVLWEMISPLGHILYGCADIAKHDLQRLNYKVTEDLFAWKENLPSNLQVDLDNDSVPVLPHLLMLQYVMGSPFCSSSSPFASGRSNQCNSMQYHQIVIFVHRPWVSKNYIQPQNPRQGPGYLHARRMCIESATAVARLLRLYEKHYTFRRINNQVVAIIFTAALMLIFVTISTSSQSPGRSKGDDHATMAAHLNVCFRALDELGQSFENAKRTRDFLVSLQRRWQNHMRKSGSASKRLMSTSNQSPTRGDVVRDGSGSSSRTKKSRLGTSKTDQTLTSVPPPMSAPSATGGVATTTQPPPPPPNVDFEGVDLNWAPTSSEFKFLSENLGAPLLNQGNTTYADDGTLSNLSDLGPSCTHCVDQPAVPAACHRVVAGQELAPVLVPVPERKEPGSPPDWVSAVATGLDQEPSRRSAFLLAAGRRSSLRRPQAGPSPSTSKRSTSPARAGVADCRVLPRPHTSPTVGHATLSQRRTRPGSAMAHMPLCTSFVRTRTVTTTTSKAGAGHASMIMRRHAAASIDDNVSPSLAKKSLASQQPRLFVDFIQTAFPAMYTYNQFRYGSGPDFPEYIRSLFGSYPFLDATVCCLSAVYLAHLAKDPKLQMASQRMYSDALRKVYRGLATDAAMSDAMLSTIMLLTVYEMYAQTTKDAWIYHARAAKQLFLRRGVKAHMSGFGRSCYYSFRAFIIAHALSEGQPCFLDEDEWQDFARRVLEEDSQKPGEWSAFAPIEDVIFMELVKCPRYLSEARGITSTTPRDEVVSLIQRIRTTCFKLEELSDQLRYSIAAHSQRQQGIVTRPGSFIGPIPHQVFPLTGPSLLLRGATSAITTLKKLLQTISVEEVESPPRVEEIASRTPSITYSSSETVSSESSPQTVSSAESSTRTFSLPFRIVSEVSRGPPRTAGKDDPEAVTWLDRIASSMGMLGADIVYENEDSSPVVCEVE</sequence>
<dbReference type="Pfam" id="PF04082">
    <property type="entry name" value="Fungal_trans"/>
    <property type="match status" value="1"/>
</dbReference>
<keyword evidence="5 12" id="KW-0862">Zinc</keyword>
<evidence type="ECO:0000259" key="14">
    <source>
        <dbReference type="PROSITE" id="PS51819"/>
    </source>
</evidence>
<evidence type="ECO:0000313" key="15">
    <source>
        <dbReference type="EMBL" id="KKA25809.1"/>
    </source>
</evidence>
<evidence type="ECO:0000313" key="16">
    <source>
        <dbReference type="Proteomes" id="UP000053958"/>
    </source>
</evidence>
<dbReference type="OrthoDB" id="2154091at2759"/>
<keyword evidence="10" id="KW-0539">Nucleus</keyword>
<dbReference type="InterPro" id="IPR007219">
    <property type="entry name" value="XnlR_reg_dom"/>
</dbReference>
<comment type="pathway">
    <text evidence="1">Secondary metabolite metabolism; methylglyoxal degradation; (R)-lactate from methylglyoxal: step 1/2.</text>
</comment>
<keyword evidence="8" id="KW-0804">Transcription</keyword>
<evidence type="ECO:0000256" key="11">
    <source>
        <dbReference type="PIRSR" id="PIRSR604361-1"/>
    </source>
</evidence>
<feature type="region of interest" description="Disordered" evidence="13">
    <location>
        <begin position="1647"/>
        <end position="1680"/>
    </location>
</feature>
<dbReference type="Proteomes" id="UP000053958">
    <property type="component" value="Unassembled WGS sequence"/>
</dbReference>
<dbReference type="InterPro" id="IPR018146">
    <property type="entry name" value="Glyoxalase_1_CS"/>
</dbReference>
<feature type="compositionally biased region" description="Polar residues" evidence="13">
    <location>
        <begin position="1035"/>
        <end position="1050"/>
    </location>
</feature>
<proteinExistence type="inferred from homology"/>
<dbReference type="PROSITE" id="PS00935">
    <property type="entry name" value="GLYOXALASE_I_2"/>
    <property type="match status" value="1"/>
</dbReference>
<evidence type="ECO:0000256" key="7">
    <source>
        <dbReference type="ARBA" id="ARBA00023125"/>
    </source>
</evidence>
<feature type="region of interest" description="Disordered" evidence="13">
    <location>
        <begin position="1030"/>
        <end position="1110"/>
    </location>
</feature>
<dbReference type="EC" id="4.4.1.5" evidence="3"/>
<feature type="compositionally biased region" description="Polar residues" evidence="13">
    <location>
        <begin position="434"/>
        <end position="450"/>
    </location>
</feature>
<dbReference type="CDD" id="cd07233">
    <property type="entry name" value="GlxI_Zn"/>
    <property type="match status" value="2"/>
</dbReference>
<keyword evidence="9 15" id="KW-0456">Lyase</keyword>
<keyword evidence="7" id="KW-0238">DNA-binding</keyword>
<evidence type="ECO:0000256" key="6">
    <source>
        <dbReference type="ARBA" id="ARBA00023015"/>
    </source>
</evidence>
<feature type="compositionally biased region" description="Low complexity" evidence="13">
    <location>
        <begin position="1236"/>
        <end position="1249"/>
    </location>
</feature>
<feature type="compositionally biased region" description="Low complexity" evidence="13">
    <location>
        <begin position="1656"/>
        <end position="1680"/>
    </location>
</feature>
<evidence type="ECO:0000256" key="13">
    <source>
        <dbReference type="SAM" id="MobiDB-lite"/>
    </source>
</evidence>
<dbReference type="InterPro" id="IPR004361">
    <property type="entry name" value="Glyoxalase_1"/>
</dbReference>
<evidence type="ECO:0000256" key="4">
    <source>
        <dbReference type="ARBA" id="ARBA00022723"/>
    </source>
</evidence>
<dbReference type="SUPFAM" id="SSF54593">
    <property type="entry name" value="Glyoxalase/Bleomycin resistance protein/Dihydroxybiphenyl dioxygenase"/>
    <property type="match status" value="1"/>
</dbReference>
<dbReference type="SMART" id="SM00906">
    <property type="entry name" value="Fungal_trans"/>
    <property type="match status" value="1"/>
</dbReference>
<dbReference type="PANTHER" id="PTHR31313:SF77">
    <property type="entry name" value="ZN(II)2CYS6 TRANSCRIPTION FACTOR (EUROFUNG)"/>
    <property type="match status" value="1"/>
</dbReference>
<evidence type="ECO:0000256" key="3">
    <source>
        <dbReference type="ARBA" id="ARBA00012081"/>
    </source>
</evidence>
<evidence type="ECO:0000256" key="9">
    <source>
        <dbReference type="ARBA" id="ARBA00023239"/>
    </source>
</evidence>
<feature type="binding site" evidence="12">
    <location>
        <position position="301"/>
    </location>
    <ligand>
        <name>Zn(2+)</name>
        <dbReference type="ChEBI" id="CHEBI:29105"/>
        <note>ligand shared between dimeric partners</note>
    </ligand>
</feature>
<dbReference type="RefSeq" id="XP_013332421.1">
    <property type="nucleotide sequence ID" value="XM_013476967.1"/>
</dbReference>
<dbReference type="InterPro" id="IPR001138">
    <property type="entry name" value="Zn2Cys6_DnaBD"/>
</dbReference>
<comment type="cofactor">
    <cofactor evidence="12">
        <name>Zn(2+)</name>
        <dbReference type="ChEBI" id="CHEBI:29105"/>
    </cofactor>
    <text evidence="12">Binds 1 zinc ion per subunit. In the homodimer, two zinc ions are bound between subunits.</text>
</comment>
<organism evidence="15 16">
    <name type="scientific">Rasamsonia emersonii (strain ATCC 16479 / CBS 393.64 / IMI 116815)</name>
    <dbReference type="NCBI Taxonomy" id="1408163"/>
    <lineage>
        <taxon>Eukaryota</taxon>
        <taxon>Fungi</taxon>
        <taxon>Dikarya</taxon>
        <taxon>Ascomycota</taxon>
        <taxon>Pezizomycotina</taxon>
        <taxon>Eurotiomycetes</taxon>
        <taxon>Eurotiomycetidae</taxon>
        <taxon>Eurotiales</taxon>
        <taxon>Trichocomaceae</taxon>
        <taxon>Rasamsonia</taxon>
    </lineage>
</organism>
<dbReference type="GO" id="GO:0008270">
    <property type="term" value="F:zinc ion binding"/>
    <property type="evidence" value="ECO:0007669"/>
    <property type="project" value="InterPro"/>
</dbReference>
<reference evidence="15 16" key="1">
    <citation type="submission" date="2015-04" db="EMBL/GenBank/DDBJ databases">
        <authorList>
            <person name="Heijne W.H."/>
            <person name="Fedorova N.D."/>
            <person name="Nierman W.C."/>
            <person name="Vollebregt A.W."/>
            <person name="Zhao Z."/>
            <person name="Wu L."/>
            <person name="Kumar M."/>
            <person name="Stam H."/>
            <person name="van den Berg M.A."/>
            <person name="Pel H.J."/>
        </authorList>
    </citation>
    <scope>NUCLEOTIDE SEQUENCE [LARGE SCALE GENOMIC DNA]</scope>
    <source>
        <strain evidence="15 16">CBS 393.64</strain>
    </source>
</reference>
<protein>
    <recommendedName>
        <fullName evidence="3">lactoylglutathione lyase</fullName>
        <ecNumber evidence="3">4.4.1.5</ecNumber>
    </recommendedName>
</protein>
<dbReference type="GO" id="GO:0004462">
    <property type="term" value="F:lactoylglutathione lyase activity"/>
    <property type="evidence" value="ECO:0007669"/>
    <property type="project" value="UniProtKB-EC"/>
</dbReference>
<dbReference type="GO" id="GO:0006351">
    <property type="term" value="P:DNA-templated transcription"/>
    <property type="evidence" value="ECO:0007669"/>
    <property type="project" value="InterPro"/>
</dbReference>
<dbReference type="CDD" id="cd00067">
    <property type="entry name" value="GAL4"/>
    <property type="match status" value="1"/>
</dbReference>
<keyword evidence="4 12" id="KW-0479">Metal-binding</keyword>
<dbReference type="GeneID" id="25312250"/>
<feature type="compositionally biased region" description="Polar residues" evidence="13">
    <location>
        <begin position="1262"/>
        <end position="1273"/>
    </location>
</feature>
<feature type="region of interest" description="Disordered" evidence="13">
    <location>
        <begin position="424"/>
        <end position="498"/>
    </location>
</feature>
<feature type="region of interest" description="Disordered" evidence="13">
    <location>
        <begin position="1188"/>
        <end position="1208"/>
    </location>
</feature>
<feature type="compositionally biased region" description="Low complexity" evidence="13">
    <location>
        <begin position="473"/>
        <end position="486"/>
    </location>
</feature>
<dbReference type="GO" id="GO:0000981">
    <property type="term" value="F:DNA-binding transcription factor activity, RNA polymerase II-specific"/>
    <property type="evidence" value="ECO:0007669"/>
    <property type="project" value="InterPro"/>
</dbReference>
<dbReference type="Pfam" id="PF00903">
    <property type="entry name" value="Glyoxalase"/>
    <property type="match status" value="2"/>
</dbReference>
<dbReference type="InterPro" id="IPR021858">
    <property type="entry name" value="Fun_TF"/>
</dbReference>
<dbReference type="CDD" id="cd12148">
    <property type="entry name" value="fungal_TF_MHR"/>
    <property type="match status" value="2"/>
</dbReference>
<accession>A0A0F4Z5J6</accession>
<dbReference type="EMBL" id="LASV01000012">
    <property type="protein sequence ID" value="KKA25809.1"/>
    <property type="molecule type" value="Genomic_DNA"/>
</dbReference>
<dbReference type="UniPathway" id="UPA00619">
    <property type="reaction ID" value="UER00675"/>
</dbReference>
<feature type="region of interest" description="Disordered" evidence="13">
    <location>
        <begin position="1221"/>
        <end position="1279"/>
    </location>
</feature>
<name>A0A0F4Z5J6_RASE3</name>
<dbReference type="InterPro" id="IPR029068">
    <property type="entry name" value="Glyas_Bleomycin-R_OHBP_Dase"/>
</dbReference>
<gene>
    <name evidence="15" type="ORF">T310_0195</name>
</gene>
<feature type="binding site" evidence="12">
    <location>
        <position position="248"/>
    </location>
    <ligand>
        <name>Zn(2+)</name>
        <dbReference type="ChEBI" id="CHEBI:29105"/>
        <note>ligand shared between dimeric partners</note>
    </ligand>
</feature>
<evidence type="ECO:0000256" key="8">
    <source>
        <dbReference type="ARBA" id="ARBA00023163"/>
    </source>
</evidence>
<dbReference type="STRING" id="1408163.A0A0F4Z5J6"/>
<keyword evidence="16" id="KW-1185">Reference proteome</keyword>
<feature type="domain" description="VOC" evidence="14">
    <location>
        <begin position="154"/>
        <end position="305"/>
    </location>
</feature>